<evidence type="ECO:0000313" key="1">
    <source>
        <dbReference type="EMBL" id="QNG44843.1"/>
    </source>
</evidence>
<organism evidence="1 2">
    <name type="scientific">Sphingobium yanoikuyae</name>
    <name type="common">Sphingomonas yanoikuyae</name>
    <dbReference type="NCBI Taxonomy" id="13690"/>
    <lineage>
        <taxon>Bacteria</taxon>
        <taxon>Pseudomonadati</taxon>
        <taxon>Pseudomonadota</taxon>
        <taxon>Alphaproteobacteria</taxon>
        <taxon>Sphingomonadales</taxon>
        <taxon>Sphingomonadaceae</taxon>
        <taxon>Sphingobium</taxon>
    </lineage>
</organism>
<dbReference type="EMBL" id="CP060122">
    <property type="protein sequence ID" value="QNG44843.1"/>
    <property type="molecule type" value="Genomic_DNA"/>
</dbReference>
<sequence>MSTIRVTTATVLGTVTETAATVTNAVRTVSDGVSFINRFMDSALKDQSDRHKAHRREFRDNLRGELIEAKARRDVLRLEFVNESAANKQLYAAAEAYFPADMFDD</sequence>
<dbReference type="RefSeq" id="WP_185704292.1">
    <property type="nucleotide sequence ID" value="NZ_CALUBW010000116.1"/>
</dbReference>
<accession>A0A9X7YC52</accession>
<proteinExistence type="predicted"/>
<protein>
    <submittedName>
        <fullName evidence="1">Uncharacterized protein</fullName>
    </submittedName>
</protein>
<dbReference type="Proteomes" id="UP000515377">
    <property type="component" value="Chromosome"/>
</dbReference>
<name>A0A9X7YC52_SPHYA</name>
<gene>
    <name evidence="1" type="ORF">H3V42_23840</name>
</gene>
<reference evidence="1 2" key="1">
    <citation type="submission" date="2020-07" db="EMBL/GenBank/DDBJ databases">
        <title>Whole genome sequence of Sphingobium yanoikuyae A3.</title>
        <authorList>
            <person name="Han S.-S."/>
        </authorList>
    </citation>
    <scope>NUCLEOTIDE SEQUENCE [LARGE SCALE GENOMIC DNA]</scope>
    <source>
        <strain evidence="1 2">A3</strain>
    </source>
</reference>
<dbReference type="AlphaFoldDB" id="A0A9X7YC52"/>
<evidence type="ECO:0000313" key="2">
    <source>
        <dbReference type="Proteomes" id="UP000515377"/>
    </source>
</evidence>